<dbReference type="PANTHER" id="PTHR38590">
    <property type="entry name" value="BLL0828 PROTEIN"/>
    <property type="match status" value="1"/>
</dbReference>
<proteinExistence type="predicted"/>
<dbReference type="Gene3D" id="3.40.960.10">
    <property type="entry name" value="VSR Endonuclease"/>
    <property type="match status" value="1"/>
</dbReference>
<gene>
    <name evidence="2" type="ORF">G3569_00875</name>
</gene>
<organism evidence="2 3">
    <name type="scientific">Fodinibius halophilus</name>
    <dbReference type="NCBI Taxonomy" id="1736908"/>
    <lineage>
        <taxon>Bacteria</taxon>
        <taxon>Pseudomonadati</taxon>
        <taxon>Balneolota</taxon>
        <taxon>Balneolia</taxon>
        <taxon>Balneolales</taxon>
        <taxon>Balneolaceae</taxon>
        <taxon>Fodinibius</taxon>
    </lineage>
</organism>
<keyword evidence="2" id="KW-0255">Endonuclease</keyword>
<dbReference type="SUPFAM" id="SSF52980">
    <property type="entry name" value="Restriction endonuclease-like"/>
    <property type="match status" value="1"/>
</dbReference>
<evidence type="ECO:0000259" key="1">
    <source>
        <dbReference type="Pfam" id="PF04480"/>
    </source>
</evidence>
<dbReference type="PANTHER" id="PTHR38590:SF1">
    <property type="entry name" value="BLL0828 PROTEIN"/>
    <property type="match status" value="1"/>
</dbReference>
<dbReference type="CDD" id="cd01038">
    <property type="entry name" value="Endonuclease_DUF559"/>
    <property type="match status" value="1"/>
</dbReference>
<keyword evidence="2" id="KW-0378">Hydrolase</keyword>
<evidence type="ECO:0000313" key="2">
    <source>
        <dbReference type="EMBL" id="NGP86888.1"/>
    </source>
</evidence>
<sequence length="121" mass="14656">MNTFKSIKELARKLRKNPTDSERKLWEVLRKRRLNGCKFLRQHPITYKQKQDNIYFFIADFYCAEKKLVIELDGKIHDFQRNYDEQRDLILQKKGLTVLRLNNNELSNLKAVRTKILHHLN</sequence>
<reference evidence="2 3" key="1">
    <citation type="submission" date="2020-02" db="EMBL/GenBank/DDBJ databases">
        <title>Aliifodinibius halophilus 2W32, complete genome.</title>
        <authorList>
            <person name="Li Y."/>
            <person name="Wu S."/>
        </authorList>
    </citation>
    <scope>NUCLEOTIDE SEQUENCE [LARGE SCALE GENOMIC DNA]</scope>
    <source>
        <strain evidence="2 3">2W32</strain>
    </source>
</reference>
<dbReference type="EMBL" id="JAALLS010000001">
    <property type="protein sequence ID" value="NGP86888.1"/>
    <property type="molecule type" value="Genomic_DNA"/>
</dbReference>
<feature type="domain" description="DUF559" evidence="1">
    <location>
        <begin position="6"/>
        <end position="120"/>
    </location>
</feature>
<dbReference type="InterPro" id="IPR011335">
    <property type="entry name" value="Restrct_endonuc-II-like"/>
</dbReference>
<keyword evidence="2" id="KW-0540">Nuclease</keyword>
<keyword evidence="3" id="KW-1185">Reference proteome</keyword>
<evidence type="ECO:0000313" key="3">
    <source>
        <dbReference type="Proteomes" id="UP000479132"/>
    </source>
</evidence>
<accession>A0A6M1SSI1</accession>
<dbReference type="AlphaFoldDB" id="A0A6M1SSI1"/>
<dbReference type="InterPro" id="IPR007569">
    <property type="entry name" value="DUF559"/>
</dbReference>
<dbReference type="RefSeq" id="WP_165265119.1">
    <property type="nucleotide sequence ID" value="NZ_JAALLS010000001.1"/>
</dbReference>
<comment type="caution">
    <text evidence="2">The sequence shown here is derived from an EMBL/GenBank/DDBJ whole genome shotgun (WGS) entry which is preliminary data.</text>
</comment>
<dbReference type="Pfam" id="PF04480">
    <property type="entry name" value="DUF559"/>
    <property type="match status" value="1"/>
</dbReference>
<dbReference type="GO" id="GO:0004519">
    <property type="term" value="F:endonuclease activity"/>
    <property type="evidence" value="ECO:0007669"/>
    <property type="project" value="UniProtKB-KW"/>
</dbReference>
<dbReference type="Proteomes" id="UP000479132">
    <property type="component" value="Unassembled WGS sequence"/>
</dbReference>
<name>A0A6M1SSI1_9BACT</name>
<protein>
    <submittedName>
        <fullName evidence="2">Endonuclease domain-containing protein</fullName>
    </submittedName>
</protein>
<dbReference type="InterPro" id="IPR047216">
    <property type="entry name" value="Endonuclease_DUF559_bact"/>
</dbReference>